<evidence type="ECO:0000256" key="1">
    <source>
        <dbReference type="ARBA" id="ARBA00007623"/>
    </source>
</evidence>
<evidence type="ECO:0000256" key="5">
    <source>
        <dbReference type="PROSITE-ProRule" id="PRU00239"/>
    </source>
</evidence>
<dbReference type="Gene3D" id="3.90.70.10">
    <property type="entry name" value="Cysteine proteinases"/>
    <property type="match status" value="1"/>
</dbReference>
<dbReference type="OrthoDB" id="268518at2759"/>
<dbReference type="EMBL" id="GG662587">
    <property type="protein sequence ID" value="EAR85246.2"/>
    <property type="molecule type" value="Genomic_DNA"/>
</dbReference>
<evidence type="ECO:0000256" key="2">
    <source>
        <dbReference type="ARBA" id="ARBA00022670"/>
    </source>
</evidence>
<dbReference type="SUPFAM" id="SSF54001">
    <property type="entry name" value="Cysteine proteinases"/>
    <property type="match status" value="1"/>
</dbReference>
<reference evidence="9" key="1">
    <citation type="journal article" date="2006" name="PLoS Biol.">
        <title>Macronuclear genome sequence of the ciliate Tetrahymena thermophila, a model eukaryote.</title>
        <authorList>
            <person name="Eisen J.A."/>
            <person name="Coyne R.S."/>
            <person name="Wu M."/>
            <person name="Wu D."/>
            <person name="Thiagarajan M."/>
            <person name="Wortman J.R."/>
            <person name="Badger J.H."/>
            <person name="Ren Q."/>
            <person name="Amedeo P."/>
            <person name="Jones K.M."/>
            <person name="Tallon L.J."/>
            <person name="Delcher A.L."/>
            <person name="Salzberg S.L."/>
            <person name="Silva J.C."/>
            <person name="Haas B.J."/>
            <person name="Majoros W.H."/>
            <person name="Farzad M."/>
            <person name="Carlton J.M."/>
            <person name="Smith R.K. Jr."/>
            <person name="Garg J."/>
            <person name="Pearlman R.E."/>
            <person name="Karrer K.M."/>
            <person name="Sun L."/>
            <person name="Manning G."/>
            <person name="Elde N.C."/>
            <person name="Turkewitz A.P."/>
            <person name="Asai D.J."/>
            <person name="Wilkes D.E."/>
            <person name="Wang Y."/>
            <person name="Cai H."/>
            <person name="Collins K."/>
            <person name="Stewart B.A."/>
            <person name="Lee S.R."/>
            <person name="Wilamowska K."/>
            <person name="Weinberg Z."/>
            <person name="Ruzzo W.L."/>
            <person name="Wloga D."/>
            <person name="Gaertig J."/>
            <person name="Frankel J."/>
            <person name="Tsao C.-C."/>
            <person name="Gorovsky M.A."/>
            <person name="Keeling P.J."/>
            <person name="Waller R.F."/>
            <person name="Patron N.J."/>
            <person name="Cherry J.M."/>
            <person name="Stover N.A."/>
            <person name="Krieger C.J."/>
            <person name="del Toro C."/>
            <person name="Ryder H.F."/>
            <person name="Williamson S.C."/>
            <person name="Barbeau R.A."/>
            <person name="Hamilton E.P."/>
            <person name="Orias E."/>
        </authorList>
    </citation>
    <scope>NUCLEOTIDE SEQUENCE [LARGE SCALE GENOMIC DNA]</scope>
    <source>
        <strain evidence="9">SB210</strain>
    </source>
</reference>
<keyword evidence="9" id="KW-1185">Reference proteome</keyword>
<evidence type="ECO:0000256" key="6">
    <source>
        <dbReference type="SAM" id="MobiDB-lite"/>
    </source>
</evidence>
<dbReference type="PANTHER" id="PTHR10183">
    <property type="entry name" value="CALPAIN"/>
    <property type="match status" value="1"/>
</dbReference>
<organism evidence="8 9">
    <name type="scientific">Tetrahymena thermophila (strain SB210)</name>
    <dbReference type="NCBI Taxonomy" id="312017"/>
    <lineage>
        <taxon>Eukaryota</taxon>
        <taxon>Sar</taxon>
        <taxon>Alveolata</taxon>
        <taxon>Ciliophora</taxon>
        <taxon>Intramacronucleata</taxon>
        <taxon>Oligohymenophorea</taxon>
        <taxon>Hymenostomatida</taxon>
        <taxon>Tetrahymenina</taxon>
        <taxon>Tetrahymenidae</taxon>
        <taxon>Tetrahymena</taxon>
    </lineage>
</organism>
<dbReference type="SMART" id="SM00230">
    <property type="entry name" value="CysPc"/>
    <property type="match status" value="1"/>
</dbReference>
<dbReference type="KEGG" id="tet:TTHERM_00486970"/>
<evidence type="ECO:0000259" key="7">
    <source>
        <dbReference type="PROSITE" id="PS50203"/>
    </source>
</evidence>
<dbReference type="InParanoid" id="I7M6I1"/>
<feature type="region of interest" description="Disordered" evidence="6">
    <location>
        <begin position="884"/>
        <end position="913"/>
    </location>
</feature>
<dbReference type="eggNOG" id="KOG0045">
    <property type="taxonomic scope" value="Eukaryota"/>
</dbReference>
<dbReference type="Proteomes" id="UP000009168">
    <property type="component" value="Unassembled WGS sequence"/>
</dbReference>
<feature type="region of interest" description="Disordered" evidence="6">
    <location>
        <begin position="639"/>
        <end position="662"/>
    </location>
</feature>
<proteinExistence type="inferred from homology"/>
<dbReference type="RefSeq" id="XP_001032909.2">
    <property type="nucleotide sequence ID" value="XM_001032909.2"/>
</dbReference>
<dbReference type="GeneID" id="7838931"/>
<keyword evidence="3" id="KW-0378">Hydrolase</keyword>
<evidence type="ECO:0000256" key="4">
    <source>
        <dbReference type="ARBA" id="ARBA00022807"/>
    </source>
</evidence>
<accession>I7M6I1</accession>
<evidence type="ECO:0000313" key="9">
    <source>
        <dbReference type="Proteomes" id="UP000009168"/>
    </source>
</evidence>
<dbReference type="InterPro" id="IPR038765">
    <property type="entry name" value="Papain-like_cys_pep_sf"/>
</dbReference>
<evidence type="ECO:0000313" key="8">
    <source>
        <dbReference type="EMBL" id="EAR85246.2"/>
    </source>
</evidence>
<comment type="similarity">
    <text evidence="1">Belongs to the peptidase C2 family.</text>
</comment>
<sequence length="950" mass="112281">MSKSDQDYQEIPLQKDIILQKKKAADQNQYEFKLINRRLNIIEFIADFSESRGIELKESVPIKAGSNGQDNVKDIQRQSKIQKTIIQPRTDEIVCIVKIIDSAQWELKSKFKYIIKPAPKEKQKDTIKEHDEEKKRIQEEERLAPKLKILPLSILTTGECLHYLKQILEKEKKKNDGFSKYIDPYFLPINDSIFGENDGSAFDTLIQWRRPENIFENTKEIRVFPSKINVCDIIPGQLSNFWFLSSVALLAEKQECIKRLFLTQDINEQGFYRVKICKNGEWQSVNVDDYFPCYPLDGPIFSHIDSQQDEDQSDISKSSNNNCHQTWLLILEKAYAKIHGDYFKLKNGSQKKCENALIDLTGCPVEKIKIDSNSEIQTIENYKNKRGYLMNLQKEDKQKDTTGYAYYIIRLENYDGTWLFNIRDIWENLQWEGDWSNHSELWDDKARKQLNPDLNDPKQTWMKFENVKEQFKFVNICKIQDWNEVRIKGKFVKVVDTNDSSIETFMSKWYYQFEVTENCLQKANNNIEVIITLHQEDELIMGVEDGRPYLDVQLALFQLVSKKGYQNENDYKKKQGNDNDYYKRLHHTKFTLIKVSDNQFQHERQIQLSFQIEEKGIYIILPRTNGLGFRESKKSKMKSFLRKKNDKQSNKSGQNQENKAENQRLAQLVESTLLDIFRKFDMRLTRKMSEQQFVAFKYCMEENQADEQEFRKEFYDLLEEYPSPDKCLSQEGFIQYMTEKIKNDQNQNIDSFLAKFKKIGYDESLYSIRSRCFIISLHSDVPLEVIVRDAIETDLDQRAARHIFHNTEKETDQIITQFNKDFKYQGGDQSNMQAYVYAQYYKEANYTTFIAKNQMRDKAIEVIFDLQKAKNDLILSTGRSNLKKKVEFKPPKQKEIKDPNKKAQGNQDVKKRLSKNSNNISIEVLFHMRGPYKPELETFRRICQIKECED</sequence>
<feature type="compositionally biased region" description="Basic and acidic residues" evidence="6">
    <location>
        <begin position="884"/>
        <end position="901"/>
    </location>
</feature>
<keyword evidence="2 8" id="KW-0645">Protease</keyword>
<comment type="caution">
    <text evidence="5">Lacks conserved residue(s) required for the propagation of feature annotation.</text>
</comment>
<dbReference type="InterPro" id="IPR001300">
    <property type="entry name" value="Peptidase_C2_calpain_cat"/>
</dbReference>
<dbReference type="GO" id="GO:0004198">
    <property type="term" value="F:calcium-dependent cysteine-type endopeptidase activity"/>
    <property type="evidence" value="ECO:0007669"/>
    <property type="project" value="InterPro"/>
</dbReference>
<dbReference type="AlphaFoldDB" id="I7M6I1"/>
<protein>
    <submittedName>
        <fullName evidence="8">Calpain family cysteine protease</fullName>
    </submittedName>
</protein>
<dbReference type="PROSITE" id="PS50203">
    <property type="entry name" value="CALPAIN_CAT"/>
    <property type="match status" value="1"/>
</dbReference>
<feature type="domain" description="Calpain catalytic" evidence="7">
    <location>
        <begin position="180"/>
        <end position="480"/>
    </location>
</feature>
<dbReference type="InterPro" id="IPR022684">
    <property type="entry name" value="Calpain_cysteine_protease"/>
</dbReference>
<keyword evidence="4" id="KW-0788">Thiol protease</keyword>
<dbReference type="PANTHER" id="PTHR10183:SF379">
    <property type="entry name" value="CALPAIN-5"/>
    <property type="match status" value="1"/>
</dbReference>
<dbReference type="Pfam" id="PF00648">
    <property type="entry name" value="Peptidase_C2"/>
    <property type="match status" value="1"/>
</dbReference>
<dbReference type="SMR" id="I7M6I1"/>
<evidence type="ECO:0000256" key="3">
    <source>
        <dbReference type="ARBA" id="ARBA00022801"/>
    </source>
</evidence>
<dbReference type="GO" id="GO:0006508">
    <property type="term" value="P:proteolysis"/>
    <property type="evidence" value="ECO:0007669"/>
    <property type="project" value="UniProtKB-KW"/>
</dbReference>
<gene>
    <name evidence="8" type="ORF">TTHERM_00486970</name>
</gene>
<name>I7M6I1_TETTS</name>